<protein>
    <recommendedName>
        <fullName evidence="2">C2 domain-containing protein</fullName>
    </recommendedName>
</protein>
<dbReference type="SUPFAM" id="SSF49562">
    <property type="entry name" value="C2 domain (Calcium/lipid-binding domain, CaLB)"/>
    <property type="match status" value="4"/>
</dbReference>
<evidence type="ECO:0000259" key="2">
    <source>
        <dbReference type="PROSITE" id="PS50004"/>
    </source>
</evidence>
<dbReference type="InterPro" id="IPR000008">
    <property type="entry name" value="C2_dom"/>
</dbReference>
<dbReference type="PROSITE" id="PS50004">
    <property type="entry name" value="C2"/>
    <property type="match status" value="3"/>
</dbReference>
<keyword evidence="4" id="KW-1185">Reference proteome</keyword>
<evidence type="ECO:0000313" key="4">
    <source>
        <dbReference type="Proteomes" id="UP000824890"/>
    </source>
</evidence>
<feature type="region of interest" description="Disordered" evidence="1">
    <location>
        <begin position="362"/>
        <end position="414"/>
    </location>
</feature>
<evidence type="ECO:0000256" key="1">
    <source>
        <dbReference type="SAM" id="MobiDB-lite"/>
    </source>
</evidence>
<feature type="compositionally biased region" description="Low complexity" evidence="1">
    <location>
        <begin position="400"/>
        <end position="410"/>
    </location>
</feature>
<dbReference type="PANTHER" id="PTHR32246">
    <property type="entry name" value="INGRESSION PROTEIN FIC1"/>
    <property type="match status" value="1"/>
</dbReference>
<feature type="region of interest" description="Disordered" evidence="1">
    <location>
        <begin position="847"/>
        <end position="874"/>
    </location>
</feature>
<dbReference type="PANTHER" id="PTHR32246:SF137">
    <property type="entry name" value="CALCIUM-DEPENDENT LIPID-BINDING (CALB DOMAIN) FAMILY PROTEIN"/>
    <property type="match status" value="1"/>
</dbReference>
<reference evidence="3 4" key="1">
    <citation type="submission" date="2021-05" db="EMBL/GenBank/DDBJ databases">
        <title>Genome Assembly of Synthetic Allotetraploid Brassica napus Reveals Homoeologous Exchanges between Subgenomes.</title>
        <authorList>
            <person name="Davis J.T."/>
        </authorList>
    </citation>
    <scope>NUCLEOTIDE SEQUENCE [LARGE SCALE GENOMIC DNA]</scope>
    <source>
        <strain evidence="4">cv. Da-Ae</strain>
        <tissue evidence="3">Seedling</tissue>
    </source>
</reference>
<feature type="domain" description="C2" evidence="2">
    <location>
        <begin position="390"/>
        <end position="514"/>
    </location>
</feature>
<feature type="domain" description="C2" evidence="2">
    <location>
        <begin position="152"/>
        <end position="278"/>
    </location>
</feature>
<dbReference type="InterPro" id="IPR044750">
    <property type="entry name" value="C2_SRC2/BAP"/>
</dbReference>
<feature type="domain" description="C2" evidence="2">
    <location>
        <begin position="7"/>
        <end position="132"/>
    </location>
</feature>
<evidence type="ECO:0000313" key="3">
    <source>
        <dbReference type="EMBL" id="KAH0902751.1"/>
    </source>
</evidence>
<accession>A0ABQ8BEV5</accession>
<feature type="region of interest" description="Disordered" evidence="1">
    <location>
        <begin position="791"/>
        <end position="823"/>
    </location>
</feature>
<feature type="compositionally biased region" description="Low complexity" evidence="1">
    <location>
        <begin position="796"/>
        <end position="816"/>
    </location>
</feature>
<dbReference type="Gene3D" id="2.60.40.150">
    <property type="entry name" value="C2 domain"/>
    <property type="match status" value="4"/>
</dbReference>
<dbReference type="EMBL" id="JAGKQM010000011">
    <property type="protein sequence ID" value="KAH0902751.1"/>
    <property type="molecule type" value="Genomic_DNA"/>
</dbReference>
<dbReference type="InterPro" id="IPR035892">
    <property type="entry name" value="C2_domain_sf"/>
</dbReference>
<organism evidence="3 4">
    <name type="scientific">Brassica napus</name>
    <name type="common">Rape</name>
    <dbReference type="NCBI Taxonomy" id="3708"/>
    <lineage>
        <taxon>Eukaryota</taxon>
        <taxon>Viridiplantae</taxon>
        <taxon>Streptophyta</taxon>
        <taxon>Embryophyta</taxon>
        <taxon>Tracheophyta</taxon>
        <taxon>Spermatophyta</taxon>
        <taxon>Magnoliopsida</taxon>
        <taxon>eudicotyledons</taxon>
        <taxon>Gunneridae</taxon>
        <taxon>Pentapetalae</taxon>
        <taxon>rosids</taxon>
        <taxon>malvids</taxon>
        <taxon>Brassicales</taxon>
        <taxon>Brassicaceae</taxon>
        <taxon>Brassiceae</taxon>
        <taxon>Brassica</taxon>
    </lineage>
</organism>
<sequence>MDKYNTRLSKKMASSHLQRAIENPTLELKVVSASGLSHVDATDEMDVYAVVSINDDKKQAAKTPIDYDGGPNPTWNHTIKLTVNEEAAREGLLTLKVELFSYWLKGKDDLYLGDVDISVHELFDSTPLPPFANGNVNKMKSLTFPIKDHSPSIGQPVYPHSDQTTTTKLILEIVIKLAKNIEDVNAFLAMDVYASVAICKDRKVKDRINTPVAFSANTNPKWNQKIKFLIDEKLGQEGRLMLLVELMSHRPLLGDKEIGSVRLPIQQLLSSNPSSSSASGDANGMKLETHALTGPYGKKGVVSFTYRFFAEQIRVATVPTPSTTSQPYIMYLAAKPHSLSSSDPVQVTTSYVAVQQGVNSGPSNGLVPIYMPPQYPSHEYQQYSPRKQRPQAQPQPPPQRSQLKPQPQQQFSHDVSHIDATDKVDVYAVVSMKGDHTQTKQAAKTPIDYDGGSNPTWNHTIKFSVNEKAACEGLLTIYVKLFSYWLEGENDLYLGEVNVSVQELLASNPHPPFANGNVNKMKLITYPLSFIGKTKPNAKLSLSYRFKPVNDLYPPTPDYLSPFSQPIYPNPNPTGSCQPVIYSPQLQTATVTKLAIELVIKCAKDIKKVNVFDEMHVYASVTILEGKKTIKHRSNTPIAFSAYQNPKWDHAVKFSLDEALARDGRLFLFVELMSHRPILGDKHIGEVNVSIQDLLRLNPSLTKGVGSDMMLVTEDLSTSSGKKGTLSFTYRFITEQVTVPKPSPSTNPQPFIMYLPVSHQGASGYVTVHPGAHDGSSNGLVPICMAPPYQPHGYYSPHQPQPHTHQQQQSQLPPEKSQCRPVYDTQSHSYQSYGNQQYSPLELHSQHQLHMPPQQPTEAQAQTEGARPQVKPQGGTMAAIGLGASVLGRVVAGALISDMMSGEANIYEGAA</sequence>
<dbReference type="Proteomes" id="UP000824890">
    <property type="component" value="Unassembled WGS sequence"/>
</dbReference>
<comment type="caution">
    <text evidence="3">The sequence shown here is derived from an EMBL/GenBank/DDBJ whole genome shotgun (WGS) entry which is preliminary data.</text>
</comment>
<gene>
    <name evidence="3" type="ORF">HID58_042254</name>
</gene>
<proteinExistence type="predicted"/>
<name>A0ABQ8BEV5_BRANA</name>
<dbReference type="CDD" id="cd04051">
    <property type="entry name" value="C2_SRC2_like"/>
    <property type="match status" value="3"/>
</dbReference>
<dbReference type="Pfam" id="PF00168">
    <property type="entry name" value="C2"/>
    <property type="match status" value="4"/>
</dbReference>
<dbReference type="SMART" id="SM00239">
    <property type="entry name" value="C2"/>
    <property type="match status" value="4"/>
</dbReference>